<evidence type="ECO:0000256" key="2">
    <source>
        <dbReference type="ARBA" id="ARBA00022692"/>
    </source>
</evidence>
<dbReference type="Proteomes" id="UP001151287">
    <property type="component" value="Unassembled WGS sequence"/>
</dbReference>
<keyword evidence="4 5" id="KW-0472">Membrane</keyword>
<evidence type="ECO:0000256" key="5">
    <source>
        <dbReference type="SAM" id="Phobius"/>
    </source>
</evidence>
<keyword evidence="2 5" id="KW-0812">Transmembrane</keyword>
<dbReference type="PANTHER" id="PTHR10231">
    <property type="entry name" value="NUCLEOTIDE-SUGAR TRANSMEMBRANE TRANSPORTER"/>
    <property type="match status" value="1"/>
</dbReference>
<evidence type="ECO:0000313" key="6">
    <source>
        <dbReference type="EMBL" id="KAJ1690000.1"/>
    </source>
</evidence>
<keyword evidence="3 5" id="KW-1133">Transmembrane helix</keyword>
<name>A0A9Q0HLM3_9POAL</name>
<evidence type="ECO:0000256" key="4">
    <source>
        <dbReference type="ARBA" id="ARBA00023136"/>
    </source>
</evidence>
<dbReference type="GO" id="GO:0015165">
    <property type="term" value="F:pyrimidine nucleotide-sugar transmembrane transporter activity"/>
    <property type="evidence" value="ECO:0007669"/>
    <property type="project" value="InterPro"/>
</dbReference>
<reference evidence="6" key="1">
    <citation type="journal article" date="2022" name="Cell">
        <title>Repeat-based holocentromeres influence genome architecture and karyotype evolution.</title>
        <authorList>
            <person name="Hofstatter P.G."/>
            <person name="Thangavel G."/>
            <person name="Lux T."/>
            <person name="Neumann P."/>
            <person name="Vondrak T."/>
            <person name="Novak P."/>
            <person name="Zhang M."/>
            <person name="Costa L."/>
            <person name="Castellani M."/>
            <person name="Scott A."/>
            <person name="Toegelov H."/>
            <person name="Fuchs J."/>
            <person name="Mata-Sucre Y."/>
            <person name="Dias Y."/>
            <person name="Vanzela A.L.L."/>
            <person name="Huettel B."/>
            <person name="Almeida C.C.S."/>
            <person name="Simkova H."/>
            <person name="Souza G."/>
            <person name="Pedrosa-Harand A."/>
            <person name="Macas J."/>
            <person name="Mayer K.F.X."/>
            <person name="Houben A."/>
            <person name="Marques A."/>
        </authorList>
    </citation>
    <scope>NUCLEOTIDE SEQUENCE</scope>
    <source>
        <strain evidence="6">RhyBre1mFocal</strain>
    </source>
</reference>
<dbReference type="PIRSF" id="PIRSF005799">
    <property type="entry name" value="UDP-gal_transpt"/>
    <property type="match status" value="1"/>
</dbReference>
<proteinExistence type="predicted"/>
<dbReference type="OrthoDB" id="408493at2759"/>
<organism evidence="6 7">
    <name type="scientific">Rhynchospora breviuscula</name>
    <dbReference type="NCBI Taxonomy" id="2022672"/>
    <lineage>
        <taxon>Eukaryota</taxon>
        <taxon>Viridiplantae</taxon>
        <taxon>Streptophyta</taxon>
        <taxon>Embryophyta</taxon>
        <taxon>Tracheophyta</taxon>
        <taxon>Spermatophyta</taxon>
        <taxon>Magnoliopsida</taxon>
        <taxon>Liliopsida</taxon>
        <taxon>Poales</taxon>
        <taxon>Cyperaceae</taxon>
        <taxon>Cyperoideae</taxon>
        <taxon>Rhynchosporeae</taxon>
        <taxon>Rhynchospora</taxon>
    </lineage>
</organism>
<dbReference type="GO" id="GO:0000139">
    <property type="term" value="C:Golgi membrane"/>
    <property type="evidence" value="ECO:0007669"/>
    <property type="project" value="InterPro"/>
</dbReference>
<accession>A0A9Q0HLM3</accession>
<dbReference type="EMBL" id="JAMQYH010000004">
    <property type="protein sequence ID" value="KAJ1690000.1"/>
    <property type="molecule type" value="Genomic_DNA"/>
</dbReference>
<comment type="subcellular location">
    <subcellularLocation>
        <location evidence="1">Membrane</location>
        <topology evidence="1">Multi-pass membrane protein</topology>
    </subcellularLocation>
</comment>
<feature type="transmembrane region" description="Helical" evidence="5">
    <location>
        <begin position="179"/>
        <end position="197"/>
    </location>
</feature>
<feature type="transmembrane region" description="Helical" evidence="5">
    <location>
        <begin position="274"/>
        <end position="299"/>
    </location>
</feature>
<dbReference type="InterPro" id="IPR007271">
    <property type="entry name" value="Nuc_sug_transpt"/>
</dbReference>
<evidence type="ECO:0000256" key="1">
    <source>
        <dbReference type="ARBA" id="ARBA00004141"/>
    </source>
</evidence>
<evidence type="ECO:0000256" key="3">
    <source>
        <dbReference type="ARBA" id="ARBA00022989"/>
    </source>
</evidence>
<feature type="transmembrane region" description="Helical" evidence="5">
    <location>
        <begin position="209"/>
        <end position="233"/>
    </location>
</feature>
<feature type="transmembrane region" description="Helical" evidence="5">
    <location>
        <begin position="245"/>
        <end position="262"/>
    </location>
</feature>
<protein>
    <submittedName>
        <fullName evidence="6">Uncharacterized protein</fullName>
    </submittedName>
</protein>
<keyword evidence="7" id="KW-1185">Reference proteome</keyword>
<comment type="caution">
    <text evidence="6">The sequence shown here is derived from an EMBL/GenBank/DDBJ whole genome shotgun (WGS) entry which is preliminary data.</text>
</comment>
<dbReference type="AlphaFoldDB" id="A0A9Q0HLM3"/>
<evidence type="ECO:0000313" key="7">
    <source>
        <dbReference type="Proteomes" id="UP001151287"/>
    </source>
</evidence>
<feature type="transmembrane region" description="Helical" evidence="5">
    <location>
        <begin position="306"/>
        <end position="326"/>
    </location>
</feature>
<feature type="transmembrane region" description="Helical" evidence="5">
    <location>
        <begin position="332"/>
        <end position="349"/>
    </location>
</feature>
<dbReference type="Pfam" id="PF04142">
    <property type="entry name" value="Nuc_sug_transp"/>
    <property type="match status" value="1"/>
</dbReference>
<gene>
    <name evidence="6" type="ORF">LUZ63_014155</name>
</gene>
<dbReference type="NCBIfam" id="TIGR00803">
    <property type="entry name" value="nst"/>
    <property type="match status" value="1"/>
</dbReference>
<sequence>MEHRKVKDQEDIELQAPLAGSAPPLAGTNSSKKITWKLKTFVICALTVLTSSQAILIYWSKLPTGGSINPTLDEKHAKYKYSVSTSNFLVEALKCAMSVAALSRIWNSEGVSDDNKLNTTFDEVKLYPIPALLYMAKNLLQYYIFYHVEAPGYQILKNLNIISTGILYRIILKRKLSNIQWAAFLLLFLGCTNAQIQTNPSSEEEKSNIYGWAYAIIMALLSGLAGVYTEAIMKKRLSRNINVQNFWLYVFGMAFNFIWIVIHDLDEILERGFFHGYSLITVVMIMNQAFSGLAVSAVIKFGDNIVKVYSTSVAMFLTAFVSVYMFGFTLTPTFYIGTMVVSIAIYLHYTGKQQQPQK</sequence>
<feature type="transmembrane region" description="Helical" evidence="5">
    <location>
        <begin position="40"/>
        <end position="59"/>
    </location>
</feature>
<feature type="transmembrane region" description="Helical" evidence="5">
    <location>
        <begin position="155"/>
        <end position="172"/>
    </location>
</feature>